<sequence>MRSSAFISRPLRVCLEFAIRILLRPPLPWIRFMTFTHHVDSTPTRMESKHGKVSIILCEYCKLFKFLSSSSILCQPTEYHCWTMDIGIPNTLNRWRYIFFGRID</sequence>
<organism evidence="1">
    <name type="scientific">Pararge aegeria</name>
    <name type="common">speckled wood butterfly</name>
    <dbReference type="NCBI Taxonomy" id="116150"/>
    <lineage>
        <taxon>Eukaryota</taxon>
        <taxon>Metazoa</taxon>
        <taxon>Ecdysozoa</taxon>
        <taxon>Arthropoda</taxon>
        <taxon>Hexapoda</taxon>
        <taxon>Insecta</taxon>
        <taxon>Pterygota</taxon>
        <taxon>Neoptera</taxon>
        <taxon>Endopterygota</taxon>
        <taxon>Lepidoptera</taxon>
        <taxon>Glossata</taxon>
        <taxon>Ditrysia</taxon>
        <taxon>Papilionoidea</taxon>
        <taxon>Nymphalidae</taxon>
        <taxon>Satyrinae</taxon>
        <taxon>Satyrini</taxon>
        <taxon>Parargina</taxon>
        <taxon>Pararge</taxon>
    </lineage>
</organism>
<protein>
    <submittedName>
        <fullName evidence="1">Uncharacterized protein</fullName>
    </submittedName>
</protein>
<name>S4P570_9NEOP</name>
<accession>S4P570</accession>
<reference evidence="1" key="1">
    <citation type="journal article" date="2013" name="BMC Genomics">
        <title>Unscrambling butterfly oogenesis.</title>
        <authorList>
            <person name="Carter J.M."/>
            <person name="Baker S.C."/>
            <person name="Pink R."/>
            <person name="Carter D.R."/>
            <person name="Collins A."/>
            <person name="Tomlin J."/>
            <person name="Gibbs M."/>
            <person name="Breuker C.J."/>
        </authorList>
    </citation>
    <scope>NUCLEOTIDE SEQUENCE</scope>
    <source>
        <tissue evidence="1">Ovary</tissue>
    </source>
</reference>
<dbReference type="EMBL" id="GAIX01007331">
    <property type="protein sequence ID" value="JAA85229.1"/>
    <property type="molecule type" value="Transcribed_RNA"/>
</dbReference>
<dbReference type="AlphaFoldDB" id="S4P570"/>
<reference evidence="1" key="2">
    <citation type="submission" date="2013-05" db="EMBL/GenBank/DDBJ databases">
        <authorList>
            <person name="Carter J.-M."/>
            <person name="Baker S.C."/>
            <person name="Pink R."/>
            <person name="Carter D.R.F."/>
            <person name="Collins A."/>
            <person name="Tomlin J."/>
            <person name="Gibbs M."/>
            <person name="Breuker C.J."/>
        </authorList>
    </citation>
    <scope>NUCLEOTIDE SEQUENCE</scope>
    <source>
        <tissue evidence="1">Ovary</tissue>
    </source>
</reference>
<proteinExistence type="predicted"/>
<evidence type="ECO:0000313" key="1">
    <source>
        <dbReference type="EMBL" id="JAA85229.1"/>
    </source>
</evidence>